<dbReference type="Pfam" id="PF25500">
    <property type="entry name" value="DUF7913"/>
    <property type="match status" value="1"/>
</dbReference>
<dbReference type="PANTHER" id="PTHR33913:SF1">
    <property type="entry name" value="DRBM DOMAIN-CONTAINING PROTEIN"/>
    <property type="match status" value="1"/>
</dbReference>
<evidence type="ECO:0000313" key="5">
    <source>
        <dbReference type="Proteomes" id="UP000077755"/>
    </source>
</evidence>
<keyword evidence="5" id="KW-1185">Reference proteome</keyword>
<evidence type="ECO:0000259" key="3">
    <source>
        <dbReference type="Pfam" id="PF25502"/>
    </source>
</evidence>
<dbReference type="InterPro" id="IPR057235">
    <property type="entry name" value="DUF7913"/>
</dbReference>
<dbReference type="PANTHER" id="PTHR33913">
    <property type="entry name" value="ALEURONE LAYER MORPHOGENESIS PROTEIN"/>
    <property type="match status" value="1"/>
</dbReference>
<reference evidence="4" key="1">
    <citation type="journal article" date="2016" name="Nat. Genet.">
        <title>A high-quality carrot genome assembly provides new insights into carotenoid accumulation and asterid genome evolution.</title>
        <authorList>
            <person name="Iorizzo M."/>
            <person name="Ellison S."/>
            <person name="Senalik D."/>
            <person name="Zeng P."/>
            <person name="Satapoomin P."/>
            <person name="Huang J."/>
            <person name="Bowman M."/>
            <person name="Iovene M."/>
            <person name="Sanseverino W."/>
            <person name="Cavagnaro P."/>
            <person name="Yildiz M."/>
            <person name="Macko-Podgorni A."/>
            <person name="Moranska E."/>
            <person name="Grzebelus E."/>
            <person name="Grzebelus D."/>
            <person name="Ashrafi H."/>
            <person name="Zheng Z."/>
            <person name="Cheng S."/>
            <person name="Spooner D."/>
            <person name="Van Deynze A."/>
            <person name="Simon P."/>
        </authorList>
    </citation>
    <scope>NUCLEOTIDE SEQUENCE</scope>
    <source>
        <tissue evidence="4">Leaf</tissue>
    </source>
</reference>
<evidence type="ECO:0000313" key="4">
    <source>
        <dbReference type="EMBL" id="WOH14858.1"/>
    </source>
</evidence>
<dbReference type="EMBL" id="CP093351">
    <property type="protein sequence ID" value="WOH14858.1"/>
    <property type="molecule type" value="Genomic_DNA"/>
</dbReference>
<reference evidence="4" key="2">
    <citation type="submission" date="2022-03" db="EMBL/GenBank/DDBJ databases">
        <title>Draft title - Genomic analysis of global carrot germplasm unveils the trajectory of domestication and the origin of high carotenoid orange carrot.</title>
        <authorList>
            <person name="Iorizzo M."/>
            <person name="Ellison S."/>
            <person name="Senalik D."/>
            <person name="Macko-Podgorni A."/>
            <person name="Grzebelus D."/>
            <person name="Bostan H."/>
            <person name="Rolling W."/>
            <person name="Curaba J."/>
            <person name="Simon P."/>
        </authorList>
    </citation>
    <scope>NUCLEOTIDE SEQUENCE</scope>
    <source>
        <tissue evidence="4">Leaf</tissue>
    </source>
</reference>
<sequence>MAEEVEMVCPTEDMFSELLDSLVAPYLPTDPAPSLHQHQLIANQMHAVVVLYNYYHRKRHPSLEYLSFTSCCKLAVIFKPKLLAYMKLMCRPDYHTVVDLKGQLSLTEEAIMGACKVSSALLAHEDVPGIGWPIRKVTVLLVDSTRENCLLLFGSITKGIWSAIERDLKSTSEIGKCSGLRPRTEVHTDEDALLQLAFSGINEVAGINNSDLEVLERHTVYSLNVEKTAAHFFIVQSSQSITADHQCHIKDVIESLQGPLVRKSSRGWMLTTVHQYFHLLPYTRILADWFSREQLSKQVRVNVKDTITQCSNSTKNHLKTEVVGKNISHENICVTDAEATDGSHDTAKQEINGCTHHISLPEKVDGDEINKDASSNVKVQKSNSVMGITSKQFKVVESLNSRISSNSGDSVASYDRAVDSHQPKSINVEKPTSNLASDEDALQQALRKREKLSMQRSSIQEELALCEKQIQTFIDGDAYDMGVKMQAVKDFCNYELDIFCCMNYWMLPTYSVRSSEEGYYADVNVKGAEFSSSEVSNLKTTPAEARASAAAKMMAVLDHVLPKQ</sequence>
<organism evidence="4 5">
    <name type="scientific">Daucus carota subsp. sativus</name>
    <name type="common">Carrot</name>
    <dbReference type="NCBI Taxonomy" id="79200"/>
    <lineage>
        <taxon>Eukaryota</taxon>
        <taxon>Viridiplantae</taxon>
        <taxon>Streptophyta</taxon>
        <taxon>Embryophyta</taxon>
        <taxon>Tracheophyta</taxon>
        <taxon>Spermatophyta</taxon>
        <taxon>Magnoliopsida</taxon>
        <taxon>eudicotyledons</taxon>
        <taxon>Gunneridae</taxon>
        <taxon>Pentapetalae</taxon>
        <taxon>asterids</taxon>
        <taxon>campanulids</taxon>
        <taxon>Apiales</taxon>
        <taxon>Apiaceae</taxon>
        <taxon>Apioideae</taxon>
        <taxon>Scandiceae</taxon>
        <taxon>Daucinae</taxon>
        <taxon>Daucus</taxon>
        <taxon>Daucus sect. Daucus</taxon>
    </lineage>
</organism>
<gene>
    <name evidence="4" type="ORF">DCAR_0934385</name>
</gene>
<accession>A0AAF1BEA3</accession>
<evidence type="ECO:0008006" key="6">
    <source>
        <dbReference type="Google" id="ProtNLM"/>
    </source>
</evidence>
<evidence type="ECO:0000259" key="2">
    <source>
        <dbReference type="Pfam" id="PF25500"/>
    </source>
</evidence>
<feature type="domain" description="DUF7913" evidence="2">
    <location>
        <begin position="8"/>
        <end position="121"/>
    </location>
</feature>
<dbReference type="AlphaFoldDB" id="A0AAF1BEA3"/>
<protein>
    <recommendedName>
        <fullName evidence="6">DRBM domain-containing protein</fullName>
    </recommendedName>
</protein>
<dbReference type="Proteomes" id="UP000077755">
    <property type="component" value="Chromosome 9"/>
</dbReference>
<feature type="domain" description="DUF7915" evidence="3">
    <location>
        <begin position="157"/>
        <end position="292"/>
    </location>
</feature>
<name>A0AAF1BEA3_DAUCS</name>
<proteinExistence type="predicted"/>
<evidence type="ECO:0000256" key="1">
    <source>
        <dbReference type="SAM" id="MobiDB-lite"/>
    </source>
</evidence>
<dbReference type="InterPro" id="IPR057237">
    <property type="entry name" value="DUF7915"/>
</dbReference>
<dbReference type="Pfam" id="PF25502">
    <property type="entry name" value="DUF7915"/>
    <property type="match status" value="1"/>
</dbReference>
<feature type="region of interest" description="Disordered" evidence="1">
    <location>
        <begin position="419"/>
        <end position="438"/>
    </location>
</feature>